<keyword evidence="13" id="KW-1185">Reference proteome</keyword>
<dbReference type="InterPro" id="IPR011527">
    <property type="entry name" value="ABC1_TM_dom"/>
</dbReference>
<dbReference type="InterPro" id="IPR039421">
    <property type="entry name" value="Type_1_exporter"/>
</dbReference>
<dbReference type="FunFam" id="3.40.50.300:FF:000221">
    <property type="entry name" value="Multidrug ABC transporter ATP-binding protein"/>
    <property type="match status" value="1"/>
</dbReference>
<evidence type="ECO:0000256" key="2">
    <source>
        <dbReference type="ARBA" id="ARBA00022448"/>
    </source>
</evidence>
<feature type="transmembrane region" description="Helical" evidence="9">
    <location>
        <begin position="155"/>
        <end position="173"/>
    </location>
</feature>
<evidence type="ECO:0000313" key="13">
    <source>
        <dbReference type="Proteomes" id="UP000288669"/>
    </source>
</evidence>
<dbReference type="Pfam" id="PF00005">
    <property type="entry name" value="ABC_tran"/>
    <property type="match status" value="1"/>
</dbReference>
<evidence type="ECO:0000256" key="4">
    <source>
        <dbReference type="ARBA" id="ARBA00022692"/>
    </source>
</evidence>
<dbReference type="GO" id="GO:0005524">
    <property type="term" value="F:ATP binding"/>
    <property type="evidence" value="ECO:0007669"/>
    <property type="project" value="UniProtKB-KW"/>
</dbReference>
<dbReference type="AlphaFoldDB" id="A0A430AH20"/>
<reference evidence="12 13" key="1">
    <citation type="submission" date="2017-05" db="EMBL/GenBank/DDBJ databases">
        <title>Vagococcus spp. assemblies.</title>
        <authorList>
            <person name="Gulvik C.A."/>
        </authorList>
    </citation>
    <scope>NUCLEOTIDE SEQUENCE [LARGE SCALE GENOMIC DNA]</scope>
    <source>
        <strain evidence="12 13">DSM 24756</strain>
    </source>
</reference>
<feature type="transmembrane region" description="Helical" evidence="9">
    <location>
        <begin position="20"/>
        <end position="40"/>
    </location>
</feature>
<dbReference type="SUPFAM" id="SSF52540">
    <property type="entry name" value="P-loop containing nucleoside triphosphate hydrolases"/>
    <property type="match status" value="1"/>
</dbReference>
<dbReference type="PANTHER" id="PTHR43394">
    <property type="entry name" value="ATP-DEPENDENT PERMEASE MDL1, MITOCHONDRIAL"/>
    <property type="match status" value="1"/>
</dbReference>
<dbReference type="EMBL" id="NGJZ01000002">
    <property type="protein sequence ID" value="RSU07154.1"/>
    <property type="molecule type" value="Genomic_DNA"/>
</dbReference>
<dbReference type="PANTHER" id="PTHR43394:SF1">
    <property type="entry name" value="ATP-BINDING CASSETTE SUB-FAMILY B MEMBER 10, MITOCHONDRIAL"/>
    <property type="match status" value="1"/>
</dbReference>
<evidence type="ECO:0000259" key="11">
    <source>
        <dbReference type="PROSITE" id="PS50929"/>
    </source>
</evidence>
<keyword evidence="6 12" id="KW-0067">ATP-binding</keyword>
<dbReference type="RefSeq" id="WP_126824752.1">
    <property type="nucleotide sequence ID" value="NZ_JBHLWU010000002.1"/>
</dbReference>
<keyword evidence="3" id="KW-1003">Cell membrane</keyword>
<gene>
    <name evidence="12" type="ORF">CBF30_07830</name>
</gene>
<dbReference type="GO" id="GO:0005886">
    <property type="term" value="C:plasma membrane"/>
    <property type="evidence" value="ECO:0007669"/>
    <property type="project" value="UniProtKB-SubCell"/>
</dbReference>
<dbReference type="InterPro" id="IPR017871">
    <property type="entry name" value="ABC_transporter-like_CS"/>
</dbReference>
<feature type="transmembrane region" description="Helical" evidence="9">
    <location>
        <begin position="125"/>
        <end position="149"/>
    </location>
</feature>
<dbReference type="InterPro" id="IPR027417">
    <property type="entry name" value="P-loop_NTPase"/>
</dbReference>
<evidence type="ECO:0000313" key="12">
    <source>
        <dbReference type="EMBL" id="RSU07154.1"/>
    </source>
</evidence>
<evidence type="ECO:0000256" key="5">
    <source>
        <dbReference type="ARBA" id="ARBA00022741"/>
    </source>
</evidence>
<feature type="domain" description="ABC transporter" evidence="10">
    <location>
        <begin position="334"/>
        <end position="569"/>
    </location>
</feature>
<evidence type="ECO:0000256" key="3">
    <source>
        <dbReference type="ARBA" id="ARBA00022475"/>
    </source>
</evidence>
<accession>A0A430AH20</accession>
<dbReference type="Gene3D" id="3.40.50.300">
    <property type="entry name" value="P-loop containing nucleotide triphosphate hydrolases"/>
    <property type="match status" value="1"/>
</dbReference>
<comment type="subcellular location">
    <subcellularLocation>
        <location evidence="1">Cell membrane</location>
        <topology evidence="1">Multi-pass membrane protein</topology>
    </subcellularLocation>
</comment>
<evidence type="ECO:0000256" key="6">
    <source>
        <dbReference type="ARBA" id="ARBA00022840"/>
    </source>
</evidence>
<dbReference type="GO" id="GO:0016887">
    <property type="term" value="F:ATP hydrolysis activity"/>
    <property type="evidence" value="ECO:0007669"/>
    <property type="project" value="InterPro"/>
</dbReference>
<dbReference type="PROSITE" id="PS50929">
    <property type="entry name" value="ABC_TM1F"/>
    <property type="match status" value="1"/>
</dbReference>
<keyword evidence="8 9" id="KW-0472">Membrane</keyword>
<protein>
    <submittedName>
        <fullName evidence="12">ATP-binding protein</fullName>
    </submittedName>
</protein>
<name>A0A430AH20_9ENTE</name>
<dbReference type="Gene3D" id="1.20.1560.10">
    <property type="entry name" value="ABC transporter type 1, transmembrane domain"/>
    <property type="match status" value="1"/>
</dbReference>
<organism evidence="12 13">
    <name type="scientific">Vagococcus entomophilus</name>
    <dbReference type="NCBI Taxonomy" id="1160095"/>
    <lineage>
        <taxon>Bacteria</taxon>
        <taxon>Bacillati</taxon>
        <taxon>Bacillota</taxon>
        <taxon>Bacilli</taxon>
        <taxon>Lactobacillales</taxon>
        <taxon>Enterococcaceae</taxon>
        <taxon>Vagococcus</taxon>
    </lineage>
</organism>
<feature type="transmembrane region" description="Helical" evidence="9">
    <location>
        <begin position="60"/>
        <end position="80"/>
    </location>
</feature>
<proteinExistence type="predicted"/>
<dbReference type="InterPro" id="IPR036640">
    <property type="entry name" value="ABC1_TM_sf"/>
</dbReference>
<evidence type="ECO:0000259" key="10">
    <source>
        <dbReference type="PROSITE" id="PS50893"/>
    </source>
</evidence>
<keyword evidence="5" id="KW-0547">Nucleotide-binding</keyword>
<dbReference type="InterPro" id="IPR003593">
    <property type="entry name" value="AAA+_ATPase"/>
</dbReference>
<comment type="caution">
    <text evidence="12">The sequence shown here is derived from an EMBL/GenBank/DDBJ whole genome shotgun (WGS) entry which is preliminary data.</text>
</comment>
<dbReference type="Pfam" id="PF00664">
    <property type="entry name" value="ABC_membrane"/>
    <property type="match status" value="1"/>
</dbReference>
<dbReference type="PROSITE" id="PS50893">
    <property type="entry name" value="ABC_TRANSPORTER_2"/>
    <property type="match status" value="1"/>
</dbReference>
<sequence>MFSLLKYAKKYRFQIILGPIFKFLEAVFELFLPIYMARLIDNGIKKGDAQYVIHTARTMIFMSLIGLICVLICQYFASVASQGFGTELRSALLKKINTLSHKELDELGTSTLVTRMTSDINQLQLALAMLIRLVIRAPFLSIGSVIMAFFIEPKLALIFVLILPIFCIVLYFMMKKTVPLYKKVQKKVDHLNQAIGESLAGVRVIRAFARKENEEEKIAHVTDDLAKAYRRVANISAILTPATTLILNIAILSLLYFGGIKVNIGSLKQGEVLALINYMMQMLLALIVVSNLVVIFTRASASASRVNEVLAIKPSIPEDTLSSYQSVKTLSGTLAFQQVDFRYQPDAGLALQKIDFSIKQGTIFGITGPTGSGKSTLIQLIPRFYDVSTGAISLAGQPITQLPVDELRQAIGLVPQKSVLFSGTIRENLQWGKADASDEECLAALKTAQCLEFVQSLPNGLDTRVLADGNNFSGGQKQRLAIARALIRKPPILILDDSLSALDYRTDQDLRHALKQDLANTTVIIVSQRISSVQNANQILVLNEGKQVGLGTHSELLTHSAIYQEIVASQEERKEQLNEK</sequence>
<dbReference type="CDD" id="cd18548">
    <property type="entry name" value="ABC_6TM_Tm287_like"/>
    <property type="match status" value="1"/>
</dbReference>
<dbReference type="GO" id="GO:0015421">
    <property type="term" value="F:ABC-type oligopeptide transporter activity"/>
    <property type="evidence" value="ECO:0007669"/>
    <property type="project" value="TreeGrafter"/>
</dbReference>
<evidence type="ECO:0000256" key="7">
    <source>
        <dbReference type="ARBA" id="ARBA00022989"/>
    </source>
</evidence>
<dbReference type="SMART" id="SM00382">
    <property type="entry name" value="AAA"/>
    <property type="match status" value="1"/>
</dbReference>
<dbReference type="InterPro" id="IPR003439">
    <property type="entry name" value="ABC_transporter-like_ATP-bd"/>
</dbReference>
<feature type="domain" description="ABC transmembrane type-1" evidence="11">
    <location>
        <begin position="16"/>
        <end position="298"/>
    </location>
</feature>
<dbReference type="PROSITE" id="PS00211">
    <property type="entry name" value="ABC_TRANSPORTER_1"/>
    <property type="match status" value="1"/>
</dbReference>
<feature type="transmembrane region" description="Helical" evidence="9">
    <location>
        <begin position="237"/>
        <end position="258"/>
    </location>
</feature>
<keyword evidence="7 9" id="KW-1133">Transmembrane helix</keyword>
<dbReference type="Proteomes" id="UP000288669">
    <property type="component" value="Unassembled WGS sequence"/>
</dbReference>
<evidence type="ECO:0000256" key="8">
    <source>
        <dbReference type="ARBA" id="ARBA00023136"/>
    </source>
</evidence>
<evidence type="ECO:0000256" key="9">
    <source>
        <dbReference type="SAM" id="Phobius"/>
    </source>
</evidence>
<keyword evidence="4 9" id="KW-0812">Transmembrane</keyword>
<dbReference type="SUPFAM" id="SSF90123">
    <property type="entry name" value="ABC transporter transmembrane region"/>
    <property type="match status" value="1"/>
</dbReference>
<evidence type="ECO:0000256" key="1">
    <source>
        <dbReference type="ARBA" id="ARBA00004651"/>
    </source>
</evidence>
<keyword evidence="2" id="KW-0813">Transport</keyword>
<dbReference type="OrthoDB" id="9770415at2"/>
<feature type="transmembrane region" description="Helical" evidence="9">
    <location>
        <begin position="278"/>
        <end position="297"/>
    </location>
</feature>